<sequence>MKMVREETEKSRMEPLKSLSPERINEVESSQMWKESIDQVNHGNVSSSILTHGLCHVFHLSFEETISHMTCGEGAAGFASLHSNGHVRFYYPDGRLRDTSFCQSLTIHYAGLTSTHLPGRLVGWGPGAILTILDDEMNPLVNAVEPMDVRVCKVWL</sequence>
<protein>
    <submittedName>
        <fullName evidence="1">Uncharacterized protein</fullName>
    </submittedName>
</protein>
<name>A0ABR3N2W0_9TELE</name>
<proteinExistence type="predicted"/>
<dbReference type="EMBL" id="JAYMGO010000007">
    <property type="protein sequence ID" value="KAL1271192.1"/>
    <property type="molecule type" value="Genomic_DNA"/>
</dbReference>
<comment type="caution">
    <text evidence="1">The sequence shown here is derived from an EMBL/GenBank/DDBJ whole genome shotgun (WGS) entry which is preliminary data.</text>
</comment>
<gene>
    <name evidence="1" type="ORF">QQF64_030208</name>
</gene>
<dbReference type="Proteomes" id="UP001558613">
    <property type="component" value="Unassembled WGS sequence"/>
</dbReference>
<organism evidence="1 2">
    <name type="scientific">Cirrhinus molitorella</name>
    <name type="common">mud carp</name>
    <dbReference type="NCBI Taxonomy" id="172907"/>
    <lineage>
        <taxon>Eukaryota</taxon>
        <taxon>Metazoa</taxon>
        <taxon>Chordata</taxon>
        <taxon>Craniata</taxon>
        <taxon>Vertebrata</taxon>
        <taxon>Euteleostomi</taxon>
        <taxon>Actinopterygii</taxon>
        <taxon>Neopterygii</taxon>
        <taxon>Teleostei</taxon>
        <taxon>Ostariophysi</taxon>
        <taxon>Cypriniformes</taxon>
        <taxon>Cyprinidae</taxon>
        <taxon>Labeoninae</taxon>
        <taxon>Labeonini</taxon>
        <taxon>Cirrhinus</taxon>
    </lineage>
</organism>
<evidence type="ECO:0000313" key="1">
    <source>
        <dbReference type="EMBL" id="KAL1271192.1"/>
    </source>
</evidence>
<keyword evidence="2" id="KW-1185">Reference proteome</keyword>
<reference evidence="1 2" key="1">
    <citation type="submission" date="2023-09" db="EMBL/GenBank/DDBJ databases">
        <authorList>
            <person name="Wang M."/>
        </authorList>
    </citation>
    <scope>NUCLEOTIDE SEQUENCE [LARGE SCALE GENOMIC DNA]</scope>
    <source>
        <strain evidence="1">GT-2023</strain>
        <tissue evidence="1">Liver</tissue>
    </source>
</reference>
<evidence type="ECO:0000313" key="2">
    <source>
        <dbReference type="Proteomes" id="UP001558613"/>
    </source>
</evidence>
<accession>A0ABR3N2W0</accession>